<keyword evidence="6" id="KW-1015">Disulfide bond</keyword>
<dbReference type="AlphaFoldDB" id="A0AAV3R3R0"/>
<feature type="active site" evidence="8">
    <location>
        <position position="111"/>
    </location>
</feature>
<feature type="signal peptide" evidence="9">
    <location>
        <begin position="1"/>
        <end position="22"/>
    </location>
</feature>
<feature type="domain" description="Peptidase A1" evidence="10">
    <location>
        <begin position="93"/>
        <end position="427"/>
    </location>
</feature>
<dbReference type="InterPro" id="IPR032861">
    <property type="entry name" value="TAXi_N"/>
</dbReference>
<dbReference type="PROSITE" id="PS51767">
    <property type="entry name" value="PEPTIDASE_A1"/>
    <property type="match status" value="1"/>
</dbReference>
<evidence type="ECO:0000313" key="12">
    <source>
        <dbReference type="Proteomes" id="UP001454036"/>
    </source>
</evidence>
<evidence type="ECO:0000256" key="2">
    <source>
        <dbReference type="ARBA" id="ARBA00022670"/>
    </source>
</evidence>
<reference evidence="11 12" key="1">
    <citation type="submission" date="2024-01" db="EMBL/GenBank/DDBJ databases">
        <title>The complete chloroplast genome sequence of Lithospermum erythrorhizon: insights into the phylogenetic relationship among Boraginaceae species and the maternal lineages of purple gromwells.</title>
        <authorList>
            <person name="Okada T."/>
            <person name="Watanabe K."/>
        </authorList>
    </citation>
    <scope>NUCLEOTIDE SEQUENCE [LARGE SCALE GENOMIC DNA]</scope>
</reference>
<keyword evidence="12" id="KW-1185">Reference proteome</keyword>
<accession>A0AAV3R3R0</accession>
<dbReference type="EMBL" id="BAABME010007164">
    <property type="protein sequence ID" value="GAA0170261.1"/>
    <property type="molecule type" value="Genomic_DNA"/>
</dbReference>
<keyword evidence="4" id="KW-0064">Aspartyl protease</keyword>
<keyword evidence="5" id="KW-0378">Hydrolase</keyword>
<comment type="similarity">
    <text evidence="1">Belongs to the peptidase A1 family.</text>
</comment>
<sequence length="432" mass="46721">MKTLPLLLPSLYILLSLTLSHGLTKKPTDLEVFHMYSPSSPLRPRNNPSWEDTVLQMQTKDKARLQFLTSLVAAKKSSVPIGYGKNIVQSPTYIVKAVFGTPGQTLLMALDNSNDNAFIPCTDCVGCSTTVFAPTKSSTYKKVPCGAPQCAQVPGPLCSLDKTCASNFTYGSSSVQTRVSQDTLQLAQDPVPTFTFGCIEKTTGGSTPPQGLLGLGRGPLSLLSQTYNLYKSTFSYCLPNFKSTNFTGSLRLGPLGQPVNIKTTPLLRNPRRSSLYYVKVVGIKVGSKVVDIPPSAFAFDPNSGAGTIFDSGTSFTSLVKPAYIGVRDEFRKRMGNATVTTLGGFDTCYNVPVIIKAIPSITFMFDGMNVTLPQDNFLIHSSFGSTTCLAMAAAPDNFNSVLNVIANMQQQNHRIFYDIPNSRIGVSRQMCS</sequence>
<dbReference type="FunFam" id="2.40.70.10:FF:000040">
    <property type="entry name" value="aspartyl protease AED3"/>
    <property type="match status" value="1"/>
</dbReference>
<keyword evidence="2 11" id="KW-0645">Protease</keyword>
<evidence type="ECO:0000256" key="8">
    <source>
        <dbReference type="PIRSR" id="PIRSR601461-1"/>
    </source>
</evidence>
<organism evidence="11 12">
    <name type="scientific">Lithospermum erythrorhizon</name>
    <name type="common">Purple gromwell</name>
    <name type="synonym">Lithospermum officinale var. erythrorhizon</name>
    <dbReference type="NCBI Taxonomy" id="34254"/>
    <lineage>
        <taxon>Eukaryota</taxon>
        <taxon>Viridiplantae</taxon>
        <taxon>Streptophyta</taxon>
        <taxon>Embryophyta</taxon>
        <taxon>Tracheophyta</taxon>
        <taxon>Spermatophyta</taxon>
        <taxon>Magnoliopsida</taxon>
        <taxon>eudicotyledons</taxon>
        <taxon>Gunneridae</taxon>
        <taxon>Pentapetalae</taxon>
        <taxon>asterids</taxon>
        <taxon>lamiids</taxon>
        <taxon>Boraginales</taxon>
        <taxon>Boraginaceae</taxon>
        <taxon>Boraginoideae</taxon>
        <taxon>Lithospermeae</taxon>
        <taxon>Lithospermum</taxon>
    </lineage>
</organism>
<evidence type="ECO:0000256" key="4">
    <source>
        <dbReference type="ARBA" id="ARBA00022750"/>
    </source>
</evidence>
<proteinExistence type="inferred from homology"/>
<evidence type="ECO:0000256" key="5">
    <source>
        <dbReference type="ARBA" id="ARBA00022801"/>
    </source>
</evidence>
<dbReference type="PANTHER" id="PTHR13683">
    <property type="entry name" value="ASPARTYL PROTEASES"/>
    <property type="match status" value="1"/>
</dbReference>
<evidence type="ECO:0000256" key="6">
    <source>
        <dbReference type="ARBA" id="ARBA00023157"/>
    </source>
</evidence>
<dbReference type="Pfam" id="PF14541">
    <property type="entry name" value="TAXi_C"/>
    <property type="match status" value="1"/>
</dbReference>
<dbReference type="Proteomes" id="UP001454036">
    <property type="component" value="Unassembled WGS sequence"/>
</dbReference>
<dbReference type="FunFam" id="2.40.70.10:FF:000022">
    <property type="entry name" value="Aspartyl protease AED3"/>
    <property type="match status" value="1"/>
</dbReference>
<feature type="active site" evidence="8">
    <location>
        <position position="310"/>
    </location>
</feature>
<gene>
    <name evidence="11" type="ORF">LIER_24561</name>
</gene>
<dbReference type="PANTHER" id="PTHR13683:SF798">
    <property type="entry name" value="ASPARTYL PROTEASE AED3-LIKE"/>
    <property type="match status" value="1"/>
</dbReference>
<dbReference type="SUPFAM" id="SSF50630">
    <property type="entry name" value="Acid proteases"/>
    <property type="match status" value="1"/>
</dbReference>
<dbReference type="Pfam" id="PF14543">
    <property type="entry name" value="TAXi_N"/>
    <property type="match status" value="1"/>
</dbReference>
<dbReference type="InterPro" id="IPR032799">
    <property type="entry name" value="TAXi_C"/>
</dbReference>
<evidence type="ECO:0000256" key="1">
    <source>
        <dbReference type="ARBA" id="ARBA00007447"/>
    </source>
</evidence>
<dbReference type="GO" id="GO:0004190">
    <property type="term" value="F:aspartic-type endopeptidase activity"/>
    <property type="evidence" value="ECO:0007669"/>
    <property type="project" value="UniProtKB-KW"/>
</dbReference>
<name>A0AAV3R3R0_LITER</name>
<dbReference type="InterPro" id="IPR021109">
    <property type="entry name" value="Peptidase_aspartic_dom_sf"/>
</dbReference>
<evidence type="ECO:0000313" key="11">
    <source>
        <dbReference type="EMBL" id="GAA0170261.1"/>
    </source>
</evidence>
<evidence type="ECO:0000256" key="3">
    <source>
        <dbReference type="ARBA" id="ARBA00022729"/>
    </source>
</evidence>
<evidence type="ECO:0000259" key="10">
    <source>
        <dbReference type="PROSITE" id="PS51767"/>
    </source>
</evidence>
<dbReference type="InterPro" id="IPR001461">
    <property type="entry name" value="Aspartic_peptidase_A1"/>
</dbReference>
<keyword evidence="7" id="KW-0325">Glycoprotein</keyword>
<evidence type="ECO:0000256" key="7">
    <source>
        <dbReference type="ARBA" id="ARBA00023180"/>
    </source>
</evidence>
<evidence type="ECO:0000256" key="9">
    <source>
        <dbReference type="SAM" id="SignalP"/>
    </source>
</evidence>
<comment type="caution">
    <text evidence="11">The sequence shown here is derived from an EMBL/GenBank/DDBJ whole genome shotgun (WGS) entry which is preliminary data.</text>
</comment>
<keyword evidence="3 9" id="KW-0732">Signal</keyword>
<protein>
    <submittedName>
        <fullName evidence="11">Protease</fullName>
    </submittedName>
</protein>
<dbReference type="Gene3D" id="2.40.70.10">
    <property type="entry name" value="Acid Proteases"/>
    <property type="match status" value="2"/>
</dbReference>
<feature type="chain" id="PRO_5043427699" evidence="9">
    <location>
        <begin position="23"/>
        <end position="432"/>
    </location>
</feature>
<dbReference type="GO" id="GO:0006508">
    <property type="term" value="P:proteolysis"/>
    <property type="evidence" value="ECO:0007669"/>
    <property type="project" value="UniProtKB-KW"/>
</dbReference>
<dbReference type="InterPro" id="IPR033121">
    <property type="entry name" value="PEPTIDASE_A1"/>
</dbReference>